<dbReference type="PROSITE" id="PS50294">
    <property type="entry name" value="WD_REPEATS_REGION"/>
    <property type="match status" value="1"/>
</dbReference>
<dbReference type="PROSITE" id="PS50082">
    <property type="entry name" value="WD_REPEATS_2"/>
    <property type="match status" value="1"/>
</dbReference>
<feature type="region of interest" description="Disordered" evidence="4">
    <location>
        <begin position="1"/>
        <end position="137"/>
    </location>
</feature>
<dbReference type="Proteomes" id="UP000199727">
    <property type="component" value="Unassembled WGS sequence"/>
</dbReference>
<comment type="caution">
    <text evidence="6">The sequence shown here is derived from an EMBL/GenBank/DDBJ whole genome shotgun (WGS) entry which is preliminary data.</text>
</comment>
<sequence length="713" mass="76323">MRSEEEDDDDEYYDEHEEEDDERASNGDNGEAEGDEDDADEAIEEASDEEGSDEDNAEEDAEVEDEEEEEEEEDGEAEEDEEDERDEEEDGEEASEDEADGEDVTMAAAQDDEAGSIHPSQVSKSAKLSRADLPPPPHLIRRSLFKPAFMAPPTALSVEAIVGIPLPTPVQSLASSTCLSYLLTGGQDGFVRAYDFWGSVNGSQMMTAQQRSVVGLGEGMNKAGLPRGWWTNEVEGIIGGTVAKRTEPVYSMACEGDALWALTGTQSGPINLSSLRHSPGHLVHTLKGHTNVVSCMTLLPEEKGFISGSWDGTVREWDLNTGQTVRTYPTHKAQLSSVSLRPVGFPSSPTPSPRPKAPGEEEEEEEGNEDPAMNISIYMGPDFFGKKEMGNLKQEGENGKESSGDKEAEILSEQKPSNDIEMADAASAVSGTGDSLFGDDDAEGETAPASILPTTIPSPSLPSPPKPKPLGLALPGQRQSSSAPISTKETETAPVSAPLFAPQASASSARQGAADVIPVLSPVNWKAYSEDVLLTSSMDGQLVLIDRRVPSYEGTGAGVGRLLPGEKTPPWCMSACWLSNGNQVLAGRRNGTVEIWDVRKGSSSTGPNLLRSLKTPVESGPISCVVAFPDGRHIATASQDNIRLWNAAEVFHSEDSAKRSKGKTPFKIIAGHHGGTISSMIVDRTCRFLITASGDRGWGGESTKAVLIHEVKW</sequence>
<keyword evidence="1 3" id="KW-0853">WD repeat</keyword>
<feature type="compositionally biased region" description="Acidic residues" evidence="4">
    <location>
        <begin position="360"/>
        <end position="369"/>
    </location>
</feature>
<evidence type="ECO:0000256" key="4">
    <source>
        <dbReference type="SAM" id="MobiDB-lite"/>
    </source>
</evidence>
<keyword evidence="2" id="KW-0677">Repeat</keyword>
<feature type="compositionally biased region" description="Polar residues" evidence="4">
    <location>
        <begin position="477"/>
        <end position="487"/>
    </location>
</feature>
<feature type="compositionally biased region" description="Basic and acidic residues" evidence="4">
    <location>
        <begin position="384"/>
        <end position="409"/>
    </location>
</feature>
<dbReference type="InterPro" id="IPR036322">
    <property type="entry name" value="WD40_repeat_dom_sf"/>
</dbReference>
<name>A0A854Q9K4_CRYNE</name>
<gene>
    <name evidence="6" type="ORF">C361_04193</name>
</gene>
<dbReference type="InterPro" id="IPR057544">
    <property type="entry name" value="Beta-prop_SPT8"/>
</dbReference>
<feature type="domain" description="Transcription factor spt8 beta-propeller" evidence="5">
    <location>
        <begin position="527"/>
        <end position="711"/>
    </location>
</feature>
<dbReference type="PANTHER" id="PTHR19848">
    <property type="entry name" value="WD40 REPEAT PROTEIN"/>
    <property type="match status" value="1"/>
</dbReference>
<evidence type="ECO:0000256" key="1">
    <source>
        <dbReference type="ARBA" id="ARBA00022574"/>
    </source>
</evidence>
<evidence type="ECO:0000313" key="7">
    <source>
        <dbReference type="Proteomes" id="UP000199727"/>
    </source>
</evidence>
<accession>A0A854Q9K4</accession>
<organism evidence="6 7">
    <name type="scientific">Cryptococcus neoformans Tu259-1</name>
    <dbReference type="NCBI Taxonomy" id="1230072"/>
    <lineage>
        <taxon>Eukaryota</taxon>
        <taxon>Fungi</taxon>
        <taxon>Dikarya</taxon>
        <taxon>Basidiomycota</taxon>
        <taxon>Agaricomycotina</taxon>
        <taxon>Tremellomycetes</taxon>
        <taxon>Tremellales</taxon>
        <taxon>Cryptococcaceae</taxon>
        <taxon>Cryptococcus</taxon>
        <taxon>Cryptococcus neoformans species complex</taxon>
    </lineage>
</organism>
<dbReference type="Pfam" id="PF23798">
    <property type="entry name" value="Beta-prop_SPT8"/>
    <property type="match status" value="2"/>
</dbReference>
<evidence type="ECO:0000256" key="3">
    <source>
        <dbReference type="PROSITE-ProRule" id="PRU00221"/>
    </source>
</evidence>
<dbReference type="SMART" id="SM00320">
    <property type="entry name" value="WD40"/>
    <property type="match status" value="6"/>
</dbReference>
<feature type="region of interest" description="Disordered" evidence="4">
    <location>
        <begin position="336"/>
        <end position="494"/>
    </location>
</feature>
<feature type="domain" description="Transcription factor spt8 beta-propeller" evidence="5">
    <location>
        <begin position="162"/>
        <end position="343"/>
    </location>
</feature>
<dbReference type="PANTHER" id="PTHR19848:SF8">
    <property type="entry name" value="F-BOX AND WD REPEAT DOMAIN CONTAINING 7"/>
    <property type="match status" value="1"/>
</dbReference>
<feature type="compositionally biased region" description="Acidic residues" evidence="4">
    <location>
        <begin position="1"/>
        <end position="22"/>
    </location>
</feature>
<protein>
    <submittedName>
        <fullName evidence="6">Transcriptional activator SPT8</fullName>
    </submittedName>
</protein>
<feature type="repeat" description="WD" evidence="3">
    <location>
        <begin position="286"/>
        <end position="327"/>
    </location>
</feature>
<dbReference type="InterPro" id="IPR015943">
    <property type="entry name" value="WD40/YVTN_repeat-like_dom_sf"/>
</dbReference>
<dbReference type="AlphaFoldDB" id="A0A854Q9K4"/>
<proteinExistence type="predicted"/>
<evidence type="ECO:0000256" key="2">
    <source>
        <dbReference type="ARBA" id="ARBA00022737"/>
    </source>
</evidence>
<evidence type="ECO:0000259" key="5">
    <source>
        <dbReference type="Pfam" id="PF23798"/>
    </source>
</evidence>
<feature type="compositionally biased region" description="Low complexity" evidence="4">
    <location>
        <begin position="448"/>
        <end position="458"/>
    </location>
</feature>
<evidence type="ECO:0000313" key="6">
    <source>
        <dbReference type="EMBL" id="OXG19252.1"/>
    </source>
</evidence>
<dbReference type="Gene3D" id="2.130.10.10">
    <property type="entry name" value="YVTN repeat-like/Quinoprotein amine dehydrogenase"/>
    <property type="match status" value="2"/>
</dbReference>
<dbReference type="InterPro" id="IPR001680">
    <property type="entry name" value="WD40_rpt"/>
</dbReference>
<feature type="compositionally biased region" description="Acidic residues" evidence="4">
    <location>
        <begin position="30"/>
        <end position="103"/>
    </location>
</feature>
<dbReference type="SUPFAM" id="SSF50978">
    <property type="entry name" value="WD40 repeat-like"/>
    <property type="match status" value="1"/>
</dbReference>
<dbReference type="OrthoDB" id="10260946at2759"/>
<reference evidence="6 7" key="1">
    <citation type="submission" date="2017-06" db="EMBL/GenBank/DDBJ databases">
        <title>Global population genomics of the pathogenic fungus Cryptococcus neoformans var. grubii.</title>
        <authorList>
            <person name="Cuomo C."/>
            <person name="Litvintseva A."/>
            <person name="Chen Y."/>
            <person name="Young S."/>
            <person name="Zeng Q."/>
            <person name="Chapman S."/>
            <person name="Gujja S."/>
            <person name="Saif S."/>
            <person name="Birren B."/>
        </authorList>
    </citation>
    <scope>NUCLEOTIDE SEQUENCE [LARGE SCALE GENOMIC DNA]</scope>
    <source>
        <strain evidence="6 7">Tu259-1</strain>
    </source>
</reference>
<dbReference type="EMBL" id="AMKT01000050">
    <property type="protein sequence ID" value="OXG19252.1"/>
    <property type="molecule type" value="Genomic_DNA"/>
</dbReference>
<feature type="compositionally biased region" description="Pro residues" evidence="4">
    <location>
        <begin position="459"/>
        <end position="468"/>
    </location>
</feature>